<comment type="caution">
    <text evidence="2">The sequence shown here is derived from an EMBL/GenBank/DDBJ whole genome shotgun (WGS) entry which is preliminary data.</text>
</comment>
<dbReference type="EMBL" id="JADQAZ010000002">
    <property type="protein sequence ID" value="MBT0957402.1"/>
    <property type="molecule type" value="Genomic_DNA"/>
</dbReference>
<dbReference type="AlphaFoldDB" id="A0AAP2G805"/>
<protein>
    <submittedName>
        <fullName evidence="2">DUF4123 domain-containing protein</fullName>
    </submittedName>
</protein>
<sequence length="226" mass="25995">MNLPEFLSPPPEKEALLLGLEHVIFDPVDEDEPAEDEGPLRAFLLLDASQSPDITICLEGFNAKARCLFDGQAQEDLADVAPWLVELERYSDTWDWFCQDGWANNWGVLIHSRLTMPKLKVQMKKFIKIEDEDGELYFFKYYRPEHLNTYLPVFEEKQLESFMRGITAIYGEDREDPTRVIRHSRTARGRYNDDAINLIERGKPFMIQPPTEADVAAILASVEEGA</sequence>
<organism evidence="2 3">
    <name type="scientific">Harenicola maris</name>
    <dbReference type="NCBI Taxonomy" id="2841044"/>
    <lineage>
        <taxon>Bacteria</taxon>
        <taxon>Pseudomonadati</taxon>
        <taxon>Pseudomonadota</taxon>
        <taxon>Alphaproteobacteria</taxon>
        <taxon>Rhodobacterales</taxon>
        <taxon>Paracoccaceae</taxon>
        <taxon>Harenicola</taxon>
    </lineage>
</organism>
<evidence type="ECO:0000313" key="2">
    <source>
        <dbReference type="EMBL" id="MBT0957402.1"/>
    </source>
</evidence>
<dbReference type="Pfam" id="PF13503">
    <property type="entry name" value="DUF4123"/>
    <property type="match status" value="1"/>
</dbReference>
<evidence type="ECO:0000313" key="3">
    <source>
        <dbReference type="Proteomes" id="UP001315686"/>
    </source>
</evidence>
<name>A0AAP2G805_9RHOB</name>
<dbReference type="RefSeq" id="WP_327793637.1">
    <property type="nucleotide sequence ID" value="NZ_JADQAZ010000002.1"/>
</dbReference>
<accession>A0AAP2G805</accession>
<keyword evidence="3" id="KW-1185">Reference proteome</keyword>
<feature type="domain" description="DUF4123" evidence="1">
    <location>
        <begin position="43"/>
        <end position="160"/>
    </location>
</feature>
<evidence type="ECO:0000259" key="1">
    <source>
        <dbReference type="Pfam" id="PF13503"/>
    </source>
</evidence>
<dbReference type="InterPro" id="IPR025391">
    <property type="entry name" value="DUF4123"/>
</dbReference>
<reference evidence="2 3" key="1">
    <citation type="journal article" date="2021" name="Arch. Microbiol.">
        <title>Harenicola maris gen. nov., sp. nov. isolated from the Sea of Japan shallow sediments.</title>
        <authorList>
            <person name="Romanenko L.A."/>
            <person name="Kurilenko V.V."/>
            <person name="Chernysheva N.Y."/>
            <person name="Tekutyeva L.A."/>
            <person name="Velansky P.V."/>
            <person name="Svetashev V.I."/>
            <person name="Isaeva M.P."/>
        </authorList>
    </citation>
    <scope>NUCLEOTIDE SEQUENCE [LARGE SCALE GENOMIC DNA]</scope>
    <source>
        <strain evidence="2 3">KMM 3653</strain>
    </source>
</reference>
<dbReference type="Proteomes" id="UP001315686">
    <property type="component" value="Unassembled WGS sequence"/>
</dbReference>
<proteinExistence type="predicted"/>
<gene>
    <name evidence="2" type="ORF">IV417_08390</name>
</gene>